<dbReference type="InterPro" id="IPR050109">
    <property type="entry name" value="HTH-type_TetR-like_transc_reg"/>
</dbReference>
<feature type="DNA-binding region" description="H-T-H motif" evidence="2">
    <location>
        <begin position="33"/>
        <end position="52"/>
    </location>
</feature>
<dbReference type="GO" id="GO:0003700">
    <property type="term" value="F:DNA-binding transcription factor activity"/>
    <property type="evidence" value="ECO:0007669"/>
    <property type="project" value="TreeGrafter"/>
</dbReference>
<dbReference type="RefSeq" id="WP_179656671.1">
    <property type="nucleotide sequence ID" value="NZ_JACBZR010000001.1"/>
</dbReference>
<dbReference type="EMBL" id="JACBZR010000001">
    <property type="protein sequence ID" value="NYI75986.1"/>
    <property type="molecule type" value="Genomic_DNA"/>
</dbReference>
<protein>
    <submittedName>
        <fullName evidence="4">AcrR family transcriptional regulator</fullName>
    </submittedName>
</protein>
<dbReference type="SUPFAM" id="SSF46689">
    <property type="entry name" value="Homeodomain-like"/>
    <property type="match status" value="1"/>
</dbReference>
<keyword evidence="5" id="KW-1185">Reference proteome</keyword>
<evidence type="ECO:0000259" key="3">
    <source>
        <dbReference type="PROSITE" id="PS50977"/>
    </source>
</evidence>
<dbReference type="InterPro" id="IPR001647">
    <property type="entry name" value="HTH_TetR"/>
</dbReference>
<dbReference type="Pfam" id="PF00440">
    <property type="entry name" value="TetR_N"/>
    <property type="match status" value="1"/>
</dbReference>
<dbReference type="PANTHER" id="PTHR30055">
    <property type="entry name" value="HTH-TYPE TRANSCRIPTIONAL REGULATOR RUTR"/>
    <property type="match status" value="1"/>
</dbReference>
<name>A0A7Z0DI17_9ACTN</name>
<organism evidence="4 5">
    <name type="scientific">Nocardioides panzhihuensis</name>
    <dbReference type="NCBI Taxonomy" id="860243"/>
    <lineage>
        <taxon>Bacteria</taxon>
        <taxon>Bacillati</taxon>
        <taxon>Actinomycetota</taxon>
        <taxon>Actinomycetes</taxon>
        <taxon>Propionibacteriales</taxon>
        <taxon>Nocardioidaceae</taxon>
        <taxon>Nocardioides</taxon>
    </lineage>
</organism>
<dbReference type="PROSITE" id="PS50977">
    <property type="entry name" value="HTH_TETR_2"/>
    <property type="match status" value="1"/>
</dbReference>
<dbReference type="Gene3D" id="1.10.357.10">
    <property type="entry name" value="Tetracycline Repressor, domain 2"/>
    <property type="match status" value="1"/>
</dbReference>
<dbReference type="AlphaFoldDB" id="A0A7Z0DI17"/>
<feature type="domain" description="HTH tetR-type" evidence="3">
    <location>
        <begin position="10"/>
        <end position="70"/>
    </location>
</feature>
<keyword evidence="1 2" id="KW-0238">DNA-binding</keyword>
<evidence type="ECO:0000256" key="1">
    <source>
        <dbReference type="ARBA" id="ARBA00023125"/>
    </source>
</evidence>
<evidence type="ECO:0000313" key="4">
    <source>
        <dbReference type="EMBL" id="NYI75986.1"/>
    </source>
</evidence>
<proteinExistence type="predicted"/>
<dbReference type="PANTHER" id="PTHR30055:SF223">
    <property type="entry name" value="HTH-TYPE TRANSCRIPTIONAL REGULATOR UIDR"/>
    <property type="match status" value="1"/>
</dbReference>
<dbReference type="GO" id="GO:0000976">
    <property type="term" value="F:transcription cis-regulatory region binding"/>
    <property type="evidence" value="ECO:0007669"/>
    <property type="project" value="TreeGrafter"/>
</dbReference>
<sequence length="195" mass="20578">MSGSTRLPAAQRREMLVAAGVAIARIEGGRAVTLARVAEACGVSKPIAYRLFDSLADLLTQMERQIVTGYETVVLDALEDARRAGASPTELLAVLARTYVGHSLDAGAVYDTVSAARAATEEVEDHFFEVPEAFSWVCREMFGAPAGEEIALLAMFQGAADSLVTAIQAGVIEQGAAVDHLVTLFSPLVPAEARS</sequence>
<gene>
    <name evidence="4" type="ORF">BJ988_000634</name>
</gene>
<reference evidence="4 5" key="1">
    <citation type="submission" date="2020-07" db="EMBL/GenBank/DDBJ databases">
        <title>Sequencing the genomes of 1000 actinobacteria strains.</title>
        <authorList>
            <person name="Klenk H.-P."/>
        </authorList>
    </citation>
    <scope>NUCLEOTIDE SEQUENCE [LARGE SCALE GENOMIC DNA]</scope>
    <source>
        <strain evidence="4 5">DSM 26487</strain>
    </source>
</reference>
<dbReference type="Proteomes" id="UP000564496">
    <property type="component" value="Unassembled WGS sequence"/>
</dbReference>
<evidence type="ECO:0000313" key="5">
    <source>
        <dbReference type="Proteomes" id="UP000564496"/>
    </source>
</evidence>
<dbReference type="InterPro" id="IPR009057">
    <property type="entry name" value="Homeodomain-like_sf"/>
</dbReference>
<accession>A0A7Z0DI17</accession>
<evidence type="ECO:0000256" key="2">
    <source>
        <dbReference type="PROSITE-ProRule" id="PRU00335"/>
    </source>
</evidence>
<comment type="caution">
    <text evidence="4">The sequence shown here is derived from an EMBL/GenBank/DDBJ whole genome shotgun (WGS) entry which is preliminary data.</text>
</comment>